<dbReference type="GO" id="GO:0006260">
    <property type="term" value="P:DNA replication"/>
    <property type="evidence" value="ECO:0007669"/>
    <property type="project" value="UniProtKB-KW"/>
</dbReference>
<keyword evidence="5" id="KW-0190">Covalent protein-DNA linkage</keyword>
<keyword evidence="2" id="KW-1048">Host nucleus</keyword>
<evidence type="ECO:0000256" key="3">
    <source>
        <dbReference type="ARBA" id="ARBA00022705"/>
    </source>
</evidence>
<dbReference type="EMBL" id="FJ849795">
    <property type="protein sequence ID" value="ACW84423.1"/>
    <property type="molecule type" value="Genomic_DNA"/>
</dbReference>
<evidence type="ECO:0000256" key="7">
    <source>
        <dbReference type="SAM" id="MobiDB-lite"/>
    </source>
</evidence>
<evidence type="ECO:0000313" key="8">
    <source>
        <dbReference type="EMBL" id="ACW84423.1"/>
    </source>
</evidence>
<feature type="region of interest" description="Disordered" evidence="7">
    <location>
        <begin position="352"/>
        <end position="371"/>
    </location>
</feature>
<protein>
    <submittedName>
        <fullName evidence="8">PTP</fullName>
    </submittedName>
</protein>
<accession>D0QX12</accession>
<evidence type="ECO:0000313" key="9">
    <source>
        <dbReference type="Proteomes" id="UP000242130"/>
    </source>
</evidence>
<evidence type="ECO:0000256" key="6">
    <source>
        <dbReference type="ARBA" id="ARBA00023125"/>
    </source>
</evidence>
<keyword evidence="3" id="KW-0235">DNA replication</keyword>
<dbReference type="Proteomes" id="UP000242130">
    <property type="component" value="Segment"/>
</dbReference>
<dbReference type="RefSeq" id="YP_009665994.1">
    <property type="nucleotide sequence ID" value="NC_043405.1"/>
</dbReference>
<evidence type="ECO:0000256" key="1">
    <source>
        <dbReference type="ARBA" id="ARBA00022553"/>
    </source>
</evidence>
<keyword evidence="1" id="KW-0597">Phosphoprotein</keyword>
<dbReference type="GO" id="GO:0039693">
    <property type="term" value="P:viral DNA genome replication"/>
    <property type="evidence" value="ECO:0007669"/>
    <property type="project" value="UniProtKB-KW"/>
</dbReference>
<reference evidence="9" key="1">
    <citation type="journal article" date="2010" name="J. Virol. Methods">
        <title>Recognition and partial genome characterization by non-specific DNA amplification and PCR of a new siadenovirus species in a sample originating from Parus major, a great tit.</title>
        <authorList>
            <person name="Kovacs E.R."/>
            <person name="Janoska M."/>
            <person name="Dan A."/>
            <person name="Harrach B."/>
            <person name="Benko M."/>
        </authorList>
    </citation>
    <scope>NUCLEOTIDE SEQUENCE [LARGE SCALE GENOMIC DNA]</scope>
    <source>
        <strain evidence="9">5957/SZ</strain>
    </source>
</reference>
<evidence type="ECO:0000256" key="4">
    <source>
        <dbReference type="ARBA" id="ARBA00023109"/>
    </source>
</evidence>
<dbReference type="KEGG" id="vg:40526163"/>
<proteinExistence type="predicted"/>
<keyword evidence="9" id="KW-1185">Reference proteome</keyword>
<dbReference type="InterPro" id="IPR003391">
    <property type="entry name" value="Adeno_preterminal"/>
</dbReference>
<evidence type="ECO:0000256" key="5">
    <source>
        <dbReference type="ARBA" id="ARBA00023124"/>
    </source>
</evidence>
<name>D0QX12_9ADEN</name>
<keyword evidence="6" id="KW-0238">DNA-binding</keyword>
<dbReference type="Pfam" id="PF02459">
    <property type="entry name" value="Adeno_terminal"/>
    <property type="match status" value="1"/>
</dbReference>
<evidence type="ECO:0000256" key="2">
    <source>
        <dbReference type="ARBA" id="ARBA00022562"/>
    </source>
</evidence>
<dbReference type="GO" id="GO:0003677">
    <property type="term" value="F:DNA binding"/>
    <property type="evidence" value="ECO:0007669"/>
    <property type="project" value="UniProtKB-KW"/>
</dbReference>
<sequence>MNQELILNYARLTNQEEATIRFMHVTQYTDLQNIPEFLRSVPGLTWCSRFFNYDIKMLQNLAPGSPAVQNPPYNNLPPAHLLIGYAYLFNVNNNYHFSSRTYTRLKYDSHISQIRRPRNFWSTLSDCSYVLDTSDLALGNLEENILSIQRDIVMNRIVADLQAREDINLAGTGITLQPEAIENIRLQEVLNNMHTKCIANYLYGPSFALPLQYQYETEKDKTTYKYINQLLKVITNFIYNWYFEPIKEYIPFQDNWIQQLCQKYHEWMPMNENYMTSFLLALKAYNNTFPNWQSQLRGGARLRSGTRTDLPIRLRPRQNGRAITQSMRRNRGQIVQNFIDSLPLIRRIRRTIPSPPSESEEEEDAGEGPSGLQDVELSLGEEILRILQTILNELRQELTETARDHEIFNFSQQFYNLYEEALEQNRITPQFVRRFFFYFFIMEHISSTLYYYHTLLNLNVPFRQYVHFNYIQVIITGTNTNGQVNLRRIWHSNNISPFLRIYRQILHDLLIITNRTEIITPNDEQDLLTALEHRPESGDPNDLINQGRLNEEEVKTVKINFKLNPIGLVTTATNRTIIANVSLVRTQEMRRLRTPQ</sequence>
<organism evidence="8 9">
    <name type="scientific">Great tit adenovirus 1</name>
    <dbReference type="NCBI Taxonomy" id="676130"/>
    <lineage>
        <taxon>Viruses</taxon>
        <taxon>Varidnaviria</taxon>
        <taxon>Bamfordvirae</taxon>
        <taxon>Preplasmiviricota</taxon>
        <taxon>Polisuviricotina</taxon>
        <taxon>Pharingeaviricetes</taxon>
        <taxon>Rowavirales</taxon>
        <taxon>Adenoviridae</taxon>
        <taxon>Siadenovirus</taxon>
        <taxon>Siadenovirus paridae</taxon>
        <taxon>Great tit siadenovirus A</taxon>
    </lineage>
</organism>
<dbReference type="GeneID" id="40526163"/>
<keyword evidence="4" id="KW-1194">Viral DNA replication</keyword>